<dbReference type="GO" id="GO:0003677">
    <property type="term" value="F:DNA binding"/>
    <property type="evidence" value="ECO:0007669"/>
    <property type="project" value="UniProtKB-KW"/>
</dbReference>
<reference evidence="5 6" key="1">
    <citation type="submission" date="2019-12" db="EMBL/GenBank/DDBJ databases">
        <title>Sequence classification of anaerobic respiratory reductive dehalogenases: First we see many, then we see few.</title>
        <authorList>
            <person name="Molenda O."/>
            <person name="Puentes Jacome L.A."/>
            <person name="Cao X."/>
            <person name="Nesbo C.L."/>
            <person name="Tang S."/>
            <person name="Morson N."/>
            <person name="Patron J."/>
            <person name="Lomheim L."/>
            <person name="Wishart D.S."/>
            <person name="Edwards E.A."/>
        </authorList>
    </citation>
    <scope>NUCLEOTIDE SEQUENCE [LARGE SCALE GENOMIC DNA]</scope>
    <source>
        <strain evidence="5 6">12DCA</strain>
    </source>
</reference>
<evidence type="ECO:0000313" key="6">
    <source>
        <dbReference type="Proteomes" id="UP000430508"/>
    </source>
</evidence>
<dbReference type="GO" id="GO:0003700">
    <property type="term" value="F:DNA-binding transcription factor activity"/>
    <property type="evidence" value="ECO:0007669"/>
    <property type="project" value="InterPro"/>
</dbReference>
<dbReference type="InterPro" id="IPR000835">
    <property type="entry name" value="HTH_MarR-typ"/>
</dbReference>
<proteinExistence type="predicted"/>
<feature type="domain" description="HTH marR-type" evidence="4">
    <location>
        <begin position="31"/>
        <end position="169"/>
    </location>
</feature>
<keyword evidence="1" id="KW-0805">Transcription regulation</keyword>
<dbReference type="AlphaFoldDB" id="A0A857DLA0"/>
<evidence type="ECO:0000256" key="1">
    <source>
        <dbReference type="ARBA" id="ARBA00023015"/>
    </source>
</evidence>
<evidence type="ECO:0000256" key="3">
    <source>
        <dbReference type="ARBA" id="ARBA00023163"/>
    </source>
</evidence>
<dbReference type="PROSITE" id="PS50995">
    <property type="entry name" value="HTH_MARR_2"/>
    <property type="match status" value="1"/>
</dbReference>
<dbReference type="SUPFAM" id="SSF46785">
    <property type="entry name" value="Winged helix' DNA-binding domain"/>
    <property type="match status" value="1"/>
</dbReference>
<evidence type="ECO:0000259" key="4">
    <source>
        <dbReference type="PROSITE" id="PS50995"/>
    </source>
</evidence>
<keyword evidence="2" id="KW-0238">DNA-binding</keyword>
<dbReference type="PANTHER" id="PTHR42756:SF1">
    <property type="entry name" value="TRANSCRIPTIONAL REPRESSOR OF EMRAB OPERON"/>
    <property type="match status" value="1"/>
</dbReference>
<protein>
    <submittedName>
        <fullName evidence="5">MarR family transcriptional regulator</fullName>
    </submittedName>
</protein>
<dbReference type="Proteomes" id="UP000430508">
    <property type="component" value="Chromosome"/>
</dbReference>
<dbReference type="SMART" id="SM00347">
    <property type="entry name" value="HTH_MARR"/>
    <property type="match status" value="1"/>
</dbReference>
<dbReference type="InterPro" id="IPR023187">
    <property type="entry name" value="Tscrpt_reg_MarR-type_CS"/>
</dbReference>
<sequence length="175" mass="20304">MNTKIFDNQIKNKVNFDYALRGSERLETNFRTVLNELLIGTFNQILDVEQNEIKKGPLNNLSISELHAIEAIGMYQDRTMSQVAADLGITVGALTSFINNLVKKEYVSRQRDEADRRIVRISLTRRGKLAYRIHEKFHLDMVKHMLLGLGEQENILIESLQKLTEFFDSKYSFNH</sequence>
<dbReference type="Pfam" id="PF01047">
    <property type="entry name" value="MarR"/>
    <property type="match status" value="1"/>
</dbReference>
<dbReference type="RefSeq" id="WP_019224674.1">
    <property type="nucleotide sequence ID" value="NZ_CP046996.1"/>
</dbReference>
<evidence type="ECO:0000256" key="2">
    <source>
        <dbReference type="ARBA" id="ARBA00023125"/>
    </source>
</evidence>
<dbReference type="PRINTS" id="PR00598">
    <property type="entry name" value="HTHMARR"/>
</dbReference>
<dbReference type="PROSITE" id="PS01117">
    <property type="entry name" value="HTH_MARR_1"/>
    <property type="match status" value="1"/>
</dbReference>
<dbReference type="PANTHER" id="PTHR42756">
    <property type="entry name" value="TRANSCRIPTIONAL REGULATOR, MARR"/>
    <property type="match status" value="1"/>
</dbReference>
<name>A0A857DLA0_9FIRM</name>
<gene>
    <name evidence="5" type="ORF">GQ588_13505</name>
</gene>
<dbReference type="InterPro" id="IPR036390">
    <property type="entry name" value="WH_DNA-bd_sf"/>
</dbReference>
<dbReference type="Gene3D" id="1.10.10.10">
    <property type="entry name" value="Winged helix-like DNA-binding domain superfamily/Winged helix DNA-binding domain"/>
    <property type="match status" value="1"/>
</dbReference>
<keyword evidence="3" id="KW-0804">Transcription</keyword>
<evidence type="ECO:0000313" key="5">
    <source>
        <dbReference type="EMBL" id="QHA01583.1"/>
    </source>
</evidence>
<organism evidence="5 6">
    <name type="scientific">Dehalobacter restrictus</name>
    <dbReference type="NCBI Taxonomy" id="55583"/>
    <lineage>
        <taxon>Bacteria</taxon>
        <taxon>Bacillati</taxon>
        <taxon>Bacillota</taxon>
        <taxon>Clostridia</taxon>
        <taxon>Eubacteriales</taxon>
        <taxon>Desulfitobacteriaceae</taxon>
        <taxon>Dehalobacter</taxon>
    </lineage>
</organism>
<dbReference type="InterPro" id="IPR036388">
    <property type="entry name" value="WH-like_DNA-bd_sf"/>
</dbReference>
<dbReference type="EMBL" id="CP046996">
    <property type="protein sequence ID" value="QHA01583.1"/>
    <property type="molecule type" value="Genomic_DNA"/>
</dbReference>
<accession>A0A857DLA0</accession>